<dbReference type="Proteomes" id="UP000677668">
    <property type="component" value="Chromosome 1"/>
</dbReference>
<protein>
    <submittedName>
        <fullName evidence="3">Septum formation initiator family protein</fullName>
    </submittedName>
</protein>
<evidence type="ECO:0000313" key="3">
    <source>
        <dbReference type="EMBL" id="QUV94812.1"/>
    </source>
</evidence>
<reference evidence="3 4" key="1">
    <citation type="submission" date="2021-03" db="EMBL/GenBank/DDBJ databases">
        <title>Genomic and phenotypic characterization of Chloracidobacterium isolates provides evidence for multiple species.</title>
        <authorList>
            <person name="Saini M.K."/>
            <person name="Costas A.M.G."/>
            <person name="Tank M."/>
            <person name="Bryant D.A."/>
        </authorList>
    </citation>
    <scope>NUCLEOTIDE SEQUENCE [LARGE SCALE GENOMIC DNA]</scope>
    <source>
        <strain evidence="3 4">N</strain>
    </source>
</reference>
<name>A0ABX8B1D6_9BACT</name>
<sequence>MSQARVSFINEYQLRREQVLSLPKPRVLTLGIPLYALVAMVVIGLTGVCITVTLRTHSELQNATSAHNRLQAQIARQTAENQRLQQELRQLDTDPRTIERSAREMGLVRQNETILVVDESRPTPTMGHGADR</sequence>
<keyword evidence="2" id="KW-0812">Transmembrane</keyword>
<dbReference type="Pfam" id="PF04977">
    <property type="entry name" value="DivIC"/>
    <property type="match status" value="1"/>
</dbReference>
<dbReference type="InterPro" id="IPR007060">
    <property type="entry name" value="FtsL/DivIC"/>
</dbReference>
<evidence type="ECO:0000313" key="4">
    <source>
        <dbReference type="Proteomes" id="UP000677668"/>
    </source>
</evidence>
<keyword evidence="2" id="KW-0472">Membrane</keyword>
<keyword evidence="1" id="KW-0175">Coiled coil</keyword>
<evidence type="ECO:0000256" key="2">
    <source>
        <dbReference type="SAM" id="Phobius"/>
    </source>
</evidence>
<dbReference type="EMBL" id="CP072642">
    <property type="protein sequence ID" value="QUV94812.1"/>
    <property type="molecule type" value="Genomic_DNA"/>
</dbReference>
<keyword evidence="4" id="KW-1185">Reference proteome</keyword>
<proteinExistence type="predicted"/>
<organism evidence="3 4">
    <name type="scientific">Chloracidobacterium sp. N</name>
    <dbReference type="NCBI Taxonomy" id="2821540"/>
    <lineage>
        <taxon>Bacteria</taxon>
        <taxon>Pseudomonadati</taxon>
        <taxon>Acidobacteriota</taxon>
        <taxon>Terriglobia</taxon>
        <taxon>Terriglobales</taxon>
        <taxon>Acidobacteriaceae</taxon>
        <taxon>Chloracidobacterium</taxon>
        <taxon>Chloracidobacterium aggregatum</taxon>
    </lineage>
</organism>
<accession>A0ABX8B1D6</accession>
<gene>
    <name evidence="3" type="ORF">J8C05_05075</name>
</gene>
<feature type="transmembrane region" description="Helical" evidence="2">
    <location>
        <begin position="32"/>
        <end position="54"/>
    </location>
</feature>
<keyword evidence="2" id="KW-1133">Transmembrane helix</keyword>
<dbReference type="RefSeq" id="WP_211423079.1">
    <property type="nucleotide sequence ID" value="NZ_CP072642.1"/>
</dbReference>
<evidence type="ECO:0000256" key="1">
    <source>
        <dbReference type="SAM" id="Coils"/>
    </source>
</evidence>
<feature type="coiled-coil region" evidence="1">
    <location>
        <begin position="60"/>
        <end position="94"/>
    </location>
</feature>